<evidence type="ECO:0000313" key="2">
    <source>
        <dbReference type="EMBL" id="GAF26761.1"/>
    </source>
</evidence>
<feature type="compositionally biased region" description="Polar residues" evidence="1">
    <location>
        <begin position="7"/>
        <end position="29"/>
    </location>
</feature>
<gene>
    <name evidence="2" type="ORF">MTY_2101</name>
</gene>
<sequence>MFGITYTRGTSGSPGNHNGNLRHPNNCQTRLLHRAPPE</sequence>
<dbReference type="EMBL" id="DF238840">
    <property type="protein sequence ID" value="GAF26761.1"/>
    <property type="molecule type" value="Genomic_DNA"/>
</dbReference>
<reference evidence="2" key="1">
    <citation type="journal article" date="2014" name="Gene">
        <title>Genome-guided analysis of transformation efficiency and carbon dioxide assimilation by Moorella thermoacetica Y72.</title>
        <authorList>
            <person name="Tsukahara K."/>
            <person name="Kita A."/>
            <person name="Nakashimada Y."/>
            <person name="Hoshino T."/>
            <person name="Murakami K."/>
        </authorList>
    </citation>
    <scope>NUCLEOTIDE SEQUENCE [LARGE SCALE GENOMIC DNA]</scope>
    <source>
        <strain evidence="2">Y72</strain>
    </source>
</reference>
<organism evidence="2">
    <name type="scientific">Moorella thermoacetica Y72</name>
    <dbReference type="NCBI Taxonomy" id="1325331"/>
    <lineage>
        <taxon>Bacteria</taxon>
        <taxon>Bacillati</taxon>
        <taxon>Bacillota</taxon>
        <taxon>Clostridia</taxon>
        <taxon>Neomoorellales</taxon>
        <taxon>Neomoorellaceae</taxon>
        <taxon>Neomoorella</taxon>
    </lineage>
</organism>
<dbReference type="Proteomes" id="UP000063718">
    <property type="component" value="Unassembled WGS sequence"/>
</dbReference>
<protein>
    <submittedName>
        <fullName evidence="2">P pilus assembly protein, chaperone PapD</fullName>
    </submittedName>
</protein>
<dbReference type="AlphaFoldDB" id="A0A0S6UGT7"/>
<name>A0A0S6UGT7_NEOTH</name>
<evidence type="ECO:0000256" key="1">
    <source>
        <dbReference type="SAM" id="MobiDB-lite"/>
    </source>
</evidence>
<feature type="region of interest" description="Disordered" evidence="1">
    <location>
        <begin position="1"/>
        <end position="38"/>
    </location>
</feature>
<proteinExistence type="predicted"/>
<accession>A0A0S6UGT7</accession>